<dbReference type="OrthoDB" id="2275598at2759"/>
<dbReference type="VEuPathDB" id="FungiDB:MUCCIDRAFT_85641"/>
<evidence type="ECO:0000313" key="1">
    <source>
        <dbReference type="EMBL" id="OAC97728.1"/>
    </source>
</evidence>
<reference evidence="1 2" key="1">
    <citation type="submission" date="2015-06" db="EMBL/GenBank/DDBJ databases">
        <title>Expansion of signal transduction pathways in fungi by whole-genome duplication.</title>
        <authorList>
            <consortium name="DOE Joint Genome Institute"/>
            <person name="Corrochano L.M."/>
            <person name="Kuo A."/>
            <person name="Marcet-Houben M."/>
            <person name="Polaino S."/>
            <person name="Salamov A."/>
            <person name="Villalobos J.M."/>
            <person name="Alvarez M.I."/>
            <person name="Avalos J."/>
            <person name="Benito E.P."/>
            <person name="Benoit I."/>
            <person name="Burger G."/>
            <person name="Camino L.P."/>
            <person name="Canovas D."/>
            <person name="Cerda-Olmedo E."/>
            <person name="Cheng J.-F."/>
            <person name="Dominguez A."/>
            <person name="Elias M."/>
            <person name="Eslava A.P."/>
            <person name="Glaser F."/>
            <person name="Grimwood J."/>
            <person name="Gutierrez G."/>
            <person name="Heitman J."/>
            <person name="Henrissat B."/>
            <person name="Iturriaga E.A."/>
            <person name="Lang B.F."/>
            <person name="Lavin J.L."/>
            <person name="Lee S."/>
            <person name="Li W."/>
            <person name="Lindquist E."/>
            <person name="Lopez-Garcia S."/>
            <person name="Luque E.M."/>
            <person name="Marcos A.T."/>
            <person name="Martin J."/>
            <person name="Mccluskey K."/>
            <person name="Medina H.R."/>
            <person name="Miralles-Duran A."/>
            <person name="Miyazaki A."/>
            <person name="Munoz-Torres E."/>
            <person name="Oguiza J.A."/>
            <person name="Ohm R."/>
            <person name="Olmedo M."/>
            <person name="Orejas M."/>
            <person name="Ortiz-Castellanos L."/>
            <person name="Pisabarro A.G."/>
            <person name="Rodriguez-Romero J."/>
            <person name="Ruiz-Herrera J."/>
            <person name="Ruiz-Vazquez R."/>
            <person name="Sanz C."/>
            <person name="Schackwitz W."/>
            <person name="Schmutz J."/>
            <person name="Shahriari M."/>
            <person name="Shelest E."/>
            <person name="Silva-Franco F."/>
            <person name="Soanes D."/>
            <person name="Syed K."/>
            <person name="Tagua V.G."/>
            <person name="Talbot N.J."/>
            <person name="Thon M."/>
            <person name="De Vries R.P."/>
            <person name="Wiebenga A."/>
            <person name="Yadav J.S."/>
            <person name="Braun E.L."/>
            <person name="Baker S."/>
            <person name="Garre V."/>
            <person name="Horwitz B."/>
            <person name="Torres-Martinez S."/>
            <person name="Idnurm A."/>
            <person name="Herrera-Estrella A."/>
            <person name="Gabaldon T."/>
            <person name="Grigoriev I.V."/>
        </authorList>
    </citation>
    <scope>NUCLEOTIDE SEQUENCE [LARGE SCALE GENOMIC DNA]</scope>
    <source>
        <strain evidence="1 2">CBS 277.49</strain>
    </source>
</reference>
<name>A0A168GIR5_MUCCL</name>
<evidence type="ECO:0008006" key="3">
    <source>
        <dbReference type="Google" id="ProtNLM"/>
    </source>
</evidence>
<keyword evidence="2" id="KW-1185">Reference proteome</keyword>
<dbReference type="AlphaFoldDB" id="A0A168GIR5"/>
<sequence>MGKISKLNLLTNNLDMTTEEKNFIDFFITPFMRTTVKTLGQLIWKDSGIIRSTSEGFKADGIVRYKDMEIMLVEACGVYGNTAMFKIQFDRHKGLYACLAMLRTIALKYKYTSLLATFQDLRILLLHTKGSYLQLWSVSFTNNIFIFNRCGKRELSLDVDSKSQTTSNCLKFSDLIRVSISTRL</sequence>
<dbReference type="EMBL" id="AMYB01000013">
    <property type="protein sequence ID" value="OAC97728.1"/>
    <property type="molecule type" value="Genomic_DNA"/>
</dbReference>
<organism evidence="1 2">
    <name type="scientific">Mucor lusitanicus CBS 277.49</name>
    <dbReference type="NCBI Taxonomy" id="747725"/>
    <lineage>
        <taxon>Eukaryota</taxon>
        <taxon>Fungi</taxon>
        <taxon>Fungi incertae sedis</taxon>
        <taxon>Mucoromycota</taxon>
        <taxon>Mucoromycotina</taxon>
        <taxon>Mucoromycetes</taxon>
        <taxon>Mucorales</taxon>
        <taxon>Mucorineae</taxon>
        <taxon>Mucoraceae</taxon>
        <taxon>Mucor</taxon>
    </lineage>
</organism>
<dbReference type="Proteomes" id="UP000077051">
    <property type="component" value="Unassembled WGS sequence"/>
</dbReference>
<proteinExistence type="predicted"/>
<evidence type="ECO:0000313" key="2">
    <source>
        <dbReference type="Proteomes" id="UP000077051"/>
    </source>
</evidence>
<comment type="caution">
    <text evidence="1">The sequence shown here is derived from an EMBL/GenBank/DDBJ whole genome shotgun (WGS) entry which is preliminary data.</text>
</comment>
<accession>A0A168GIR5</accession>
<protein>
    <recommendedName>
        <fullName evidence="3">Fungal-type protein kinase domain-containing protein</fullName>
    </recommendedName>
</protein>
<gene>
    <name evidence="1" type="ORF">MUCCIDRAFT_85641</name>
</gene>